<accession>A0A9W7DD31</accession>
<evidence type="ECO:0000256" key="5">
    <source>
        <dbReference type="ARBA" id="ARBA00022801"/>
    </source>
</evidence>
<evidence type="ECO:0000313" key="8">
    <source>
        <dbReference type="EMBL" id="GMG18102.1"/>
    </source>
</evidence>
<gene>
    <name evidence="8" type="ORF">Pfra01_003054900</name>
</gene>
<dbReference type="Proteomes" id="UP001165121">
    <property type="component" value="Unassembled WGS sequence"/>
</dbReference>
<keyword evidence="2" id="KW-0548">Nucleotidyltransferase</keyword>
<dbReference type="InterPro" id="IPR001584">
    <property type="entry name" value="Integrase_cat-core"/>
</dbReference>
<dbReference type="OrthoDB" id="121379at2759"/>
<dbReference type="GO" id="GO:0016787">
    <property type="term" value="F:hydrolase activity"/>
    <property type="evidence" value="ECO:0007669"/>
    <property type="project" value="UniProtKB-KW"/>
</dbReference>
<dbReference type="Gene3D" id="1.10.340.70">
    <property type="match status" value="1"/>
</dbReference>
<keyword evidence="6" id="KW-0695">RNA-directed DNA polymerase</keyword>
<evidence type="ECO:0000256" key="4">
    <source>
        <dbReference type="ARBA" id="ARBA00022759"/>
    </source>
</evidence>
<feature type="domain" description="Integrase catalytic" evidence="7">
    <location>
        <begin position="255"/>
        <end position="425"/>
    </location>
</feature>
<dbReference type="Pfam" id="PF17921">
    <property type="entry name" value="Integrase_H2C2"/>
    <property type="match status" value="1"/>
</dbReference>
<evidence type="ECO:0000259" key="7">
    <source>
        <dbReference type="PROSITE" id="PS50994"/>
    </source>
</evidence>
<dbReference type="InterPro" id="IPR036397">
    <property type="entry name" value="RNaseH_sf"/>
</dbReference>
<dbReference type="GO" id="GO:0015074">
    <property type="term" value="P:DNA integration"/>
    <property type="evidence" value="ECO:0007669"/>
    <property type="project" value="InterPro"/>
</dbReference>
<dbReference type="PANTHER" id="PTHR37984:SF5">
    <property type="entry name" value="PROTEIN NYNRIN-LIKE"/>
    <property type="match status" value="1"/>
</dbReference>
<dbReference type="InterPro" id="IPR041373">
    <property type="entry name" value="RT_RNaseH"/>
</dbReference>
<dbReference type="GO" id="GO:0003676">
    <property type="term" value="F:nucleic acid binding"/>
    <property type="evidence" value="ECO:0007669"/>
    <property type="project" value="InterPro"/>
</dbReference>
<dbReference type="InterPro" id="IPR043502">
    <property type="entry name" value="DNA/RNA_pol_sf"/>
</dbReference>
<evidence type="ECO:0000256" key="3">
    <source>
        <dbReference type="ARBA" id="ARBA00022722"/>
    </source>
</evidence>
<dbReference type="EMBL" id="BSXT01019228">
    <property type="protein sequence ID" value="GMG18102.1"/>
    <property type="molecule type" value="Genomic_DNA"/>
</dbReference>
<protein>
    <submittedName>
        <fullName evidence="8">Unnamed protein product</fullName>
    </submittedName>
</protein>
<evidence type="ECO:0000256" key="2">
    <source>
        <dbReference type="ARBA" id="ARBA00022695"/>
    </source>
</evidence>
<dbReference type="Pfam" id="PF00665">
    <property type="entry name" value="rve"/>
    <property type="match status" value="1"/>
</dbReference>
<keyword evidence="5" id="KW-0378">Hydrolase</keyword>
<reference evidence="8" key="1">
    <citation type="submission" date="2023-04" db="EMBL/GenBank/DDBJ databases">
        <title>Phytophthora fragariaefolia NBRC 109709.</title>
        <authorList>
            <person name="Ichikawa N."/>
            <person name="Sato H."/>
            <person name="Tonouchi N."/>
        </authorList>
    </citation>
    <scope>NUCLEOTIDE SEQUENCE</scope>
    <source>
        <strain evidence="8">NBRC 109709</strain>
    </source>
</reference>
<dbReference type="PANTHER" id="PTHR37984">
    <property type="entry name" value="PROTEIN CBG26694"/>
    <property type="match status" value="1"/>
</dbReference>
<dbReference type="GO" id="GO:0004519">
    <property type="term" value="F:endonuclease activity"/>
    <property type="evidence" value="ECO:0007669"/>
    <property type="project" value="UniProtKB-KW"/>
</dbReference>
<dbReference type="SUPFAM" id="SSF53098">
    <property type="entry name" value="Ribonuclease H-like"/>
    <property type="match status" value="1"/>
</dbReference>
<dbReference type="GO" id="GO:0003964">
    <property type="term" value="F:RNA-directed DNA polymerase activity"/>
    <property type="evidence" value="ECO:0007669"/>
    <property type="project" value="UniProtKB-KW"/>
</dbReference>
<dbReference type="Pfam" id="PF17917">
    <property type="entry name" value="RT_RNaseH"/>
    <property type="match status" value="1"/>
</dbReference>
<evidence type="ECO:0000256" key="6">
    <source>
        <dbReference type="ARBA" id="ARBA00022918"/>
    </source>
</evidence>
<dbReference type="PROSITE" id="PS50994">
    <property type="entry name" value="INTEGRASE"/>
    <property type="match status" value="1"/>
</dbReference>
<dbReference type="InterPro" id="IPR012337">
    <property type="entry name" value="RNaseH-like_sf"/>
</dbReference>
<comment type="caution">
    <text evidence="8">The sequence shown here is derived from an EMBL/GenBank/DDBJ whole genome shotgun (WGS) entry which is preliminary data.</text>
</comment>
<keyword evidence="9" id="KW-1185">Reference proteome</keyword>
<dbReference type="CDD" id="cd09274">
    <property type="entry name" value="RNase_HI_RT_Ty3"/>
    <property type="match status" value="1"/>
</dbReference>
<keyword evidence="3" id="KW-0540">Nuclease</keyword>
<dbReference type="InterPro" id="IPR041588">
    <property type="entry name" value="Integrase_H2C2"/>
</dbReference>
<dbReference type="Gene3D" id="3.30.420.10">
    <property type="entry name" value="Ribonuclease H-like superfamily/Ribonuclease H"/>
    <property type="match status" value="1"/>
</dbReference>
<organism evidence="8 9">
    <name type="scientific">Phytophthora fragariaefolia</name>
    <dbReference type="NCBI Taxonomy" id="1490495"/>
    <lineage>
        <taxon>Eukaryota</taxon>
        <taxon>Sar</taxon>
        <taxon>Stramenopiles</taxon>
        <taxon>Oomycota</taxon>
        <taxon>Peronosporomycetes</taxon>
        <taxon>Peronosporales</taxon>
        <taxon>Peronosporaceae</taxon>
        <taxon>Phytophthora</taxon>
    </lineage>
</organism>
<keyword evidence="1" id="KW-0808">Transferase</keyword>
<proteinExistence type="predicted"/>
<dbReference type="AlphaFoldDB" id="A0A9W7DD31"/>
<name>A0A9W7DD31_9STRA</name>
<dbReference type="SUPFAM" id="SSF56672">
    <property type="entry name" value="DNA/RNA polymerases"/>
    <property type="match status" value="1"/>
</dbReference>
<keyword evidence="4" id="KW-0255">Endonuclease</keyword>
<sequence length="505" mass="56809">MVPLAHPDPLLAACLYCDASQGSWGAICTQVNESDLSKPLSKQEHHPLAFLSGRFTGAQLRWPTIEKEVYAIVESAKRLEYLLLRPGGFHLFTDHRNLVYLLNPFASVSGMQRYQADKLQRWSMTMTTYRFTPSVIQVVVVPSISPLMVDKFEWPTLQEIRDAQKTTEQPDLVAWSGELECLVFGDKRVWVPDSRDRFQRICAVAHAGRSGHRGERATAAAIRDWCWWPSLADDVSRFVLSCIHCVATRNGREPRPYGPAIHATKLNDVIHFDYLTLPEDEASHNKYVLVVKDDFSSFTELYSAADPDVGTCADALLQWFYRYGIVPQWVTDQGTHFKNEVIKILAANVGANHHFTTAYCPWANGTVEVVNRLLLKCMKAVLSERQMSPSKWESVLDRRGNAARAKILEHLAATAASLEAMHREVAVTSDRRRLQARARRAAEAKPPSVSAGDFVLAATVIALPNKLAIKWQGPKHVVRALTNWIFEVEDLNEPHAKSTHHVSLL</sequence>
<evidence type="ECO:0000256" key="1">
    <source>
        <dbReference type="ARBA" id="ARBA00022679"/>
    </source>
</evidence>
<evidence type="ECO:0000313" key="9">
    <source>
        <dbReference type="Proteomes" id="UP001165121"/>
    </source>
</evidence>
<dbReference type="InterPro" id="IPR050951">
    <property type="entry name" value="Retrovirus_Pol_polyprotein"/>
</dbReference>